<feature type="transmembrane region" description="Helical" evidence="9">
    <location>
        <begin position="159"/>
        <end position="179"/>
    </location>
</feature>
<dbReference type="Gene3D" id="2.60.40.2380">
    <property type="match status" value="1"/>
</dbReference>
<protein>
    <recommendedName>
        <fullName evidence="2">histidine kinase</fullName>
        <ecNumber evidence="2">2.7.13.3</ecNumber>
    </recommendedName>
</protein>
<dbReference type="SUPFAM" id="SSF47384">
    <property type="entry name" value="Homodimeric domain of signal transducing histidine kinase"/>
    <property type="match status" value="1"/>
</dbReference>
<comment type="catalytic activity">
    <reaction evidence="1">
        <text>ATP + protein L-histidine = ADP + protein N-phospho-L-histidine.</text>
        <dbReference type="EC" id="2.7.13.3"/>
    </reaction>
</comment>
<dbReference type="PANTHER" id="PTHR42878">
    <property type="entry name" value="TWO-COMPONENT HISTIDINE KINASE"/>
    <property type="match status" value="1"/>
</dbReference>
<feature type="transmembrane region" description="Helical" evidence="9">
    <location>
        <begin position="252"/>
        <end position="272"/>
    </location>
</feature>
<dbReference type="SUPFAM" id="SSF55874">
    <property type="entry name" value="ATPase domain of HSP90 chaperone/DNA topoisomerase II/histidine kinase"/>
    <property type="match status" value="1"/>
</dbReference>
<dbReference type="SMART" id="SM00388">
    <property type="entry name" value="HisKA"/>
    <property type="match status" value="1"/>
</dbReference>
<dbReference type="InterPro" id="IPR036890">
    <property type="entry name" value="HATPase_C_sf"/>
</dbReference>
<feature type="transmembrane region" description="Helical" evidence="9">
    <location>
        <begin position="278"/>
        <end position="298"/>
    </location>
</feature>
<dbReference type="Gene3D" id="3.30.565.10">
    <property type="entry name" value="Histidine kinase-like ATPase, C-terminal domain"/>
    <property type="match status" value="1"/>
</dbReference>
<evidence type="ECO:0000256" key="1">
    <source>
        <dbReference type="ARBA" id="ARBA00000085"/>
    </source>
</evidence>
<dbReference type="GO" id="GO:0000156">
    <property type="term" value="F:phosphorelay response regulator activity"/>
    <property type="evidence" value="ECO:0007669"/>
    <property type="project" value="TreeGrafter"/>
</dbReference>
<reference evidence="11" key="1">
    <citation type="submission" date="2020-04" db="EMBL/GenBank/DDBJ databases">
        <title>Nitratireductor sp. nov. isolated from mangrove soil.</title>
        <authorList>
            <person name="Ye Y."/>
        </authorList>
    </citation>
    <scope>NUCLEOTIDE SEQUENCE</scope>
    <source>
        <strain evidence="11">SY7</strain>
    </source>
</reference>
<evidence type="ECO:0000256" key="4">
    <source>
        <dbReference type="ARBA" id="ARBA00022741"/>
    </source>
</evidence>
<dbReference type="Gene3D" id="1.10.287.130">
    <property type="match status" value="1"/>
</dbReference>
<dbReference type="Pfam" id="PF02518">
    <property type="entry name" value="HATPase_c"/>
    <property type="match status" value="1"/>
</dbReference>
<dbReference type="EC" id="2.7.13.3" evidence="2"/>
<dbReference type="GO" id="GO:0005524">
    <property type="term" value="F:ATP binding"/>
    <property type="evidence" value="ECO:0007669"/>
    <property type="project" value="UniProtKB-KW"/>
</dbReference>
<dbReference type="InterPro" id="IPR036097">
    <property type="entry name" value="HisK_dim/P_sf"/>
</dbReference>
<proteinExistence type="predicted"/>
<dbReference type="RefSeq" id="WP_167813108.1">
    <property type="nucleotide sequence ID" value="NZ_CP042301.2"/>
</dbReference>
<dbReference type="Proteomes" id="UP000321389">
    <property type="component" value="Chromosome"/>
</dbReference>
<dbReference type="SMART" id="SM00387">
    <property type="entry name" value="HATPase_c"/>
    <property type="match status" value="1"/>
</dbReference>
<dbReference type="InterPro" id="IPR011623">
    <property type="entry name" value="7TMR_DISM_rcpt_extracell_dom1"/>
</dbReference>
<evidence type="ECO:0000256" key="2">
    <source>
        <dbReference type="ARBA" id="ARBA00012438"/>
    </source>
</evidence>
<dbReference type="GO" id="GO:0000155">
    <property type="term" value="F:phosphorelay sensor kinase activity"/>
    <property type="evidence" value="ECO:0007669"/>
    <property type="project" value="InterPro"/>
</dbReference>
<dbReference type="Pfam" id="PF07696">
    <property type="entry name" value="7TMR-DISMED2"/>
    <property type="match status" value="1"/>
</dbReference>
<dbReference type="Pfam" id="PF07695">
    <property type="entry name" value="7TMR-DISM_7TM"/>
    <property type="match status" value="1"/>
</dbReference>
<dbReference type="KEGG" id="niy:FQ775_18030"/>
<feature type="domain" description="Histidine kinase" evidence="10">
    <location>
        <begin position="411"/>
        <end position="629"/>
    </location>
</feature>
<dbReference type="GO" id="GO:0007234">
    <property type="term" value="P:osmosensory signaling via phosphorelay pathway"/>
    <property type="evidence" value="ECO:0007669"/>
    <property type="project" value="TreeGrafter"/>
</dbReference>
<dbReference type="AlphaFoldDB" id="A0A5B8L2D8"/>
<dbReference type="InterPro" id="IPR003661">
    <property type="entry name" value="HisK_dim/P_dom"/>
</dbReference>
<evidence type="ECO:0000259" key="10">
    <source>
        <dbReference type="PROSITE" id="PS50109"/>
    </source>
</evidence>
<keyword evidence="4" id="KW-0547">Nucleotide-binding</keyword>
<keyword evidence="9" id="KW-0472">Membrane</keyword>
<gene>
    <name evidence="11" type="ORF">FQ775_18030</name>
</gene>
<dbReference type="GO" id="GO:0030295">
    <property type="term" value="F:protein kinase activator activity"/>
    <property type="evidence" value="ECO:0007669"/>
    <property type="project" value="TreeGrafter"/>
</dbReference>
<dbReference type="PANTHER" id="PTHR42878:SF7">
    <property type="entry name" value="SENSOR HISTIDINE KINASE GLRK"/>
    <property type="match status" value="1"/>
</dbReference>
<evidence type="ECO:0000313" key="12">
    <source>
        <dbReference type="Proteomes" id="UP000321389"/>
    </source>
</evidence>
<feature type="coiled-coil region" evidence="8">
    <location>
        <begin position="381"/>
        <end position="408"/>
    </location>
</feature>
<evidence type="ECO:0000256" key="7">
    <source>
        <dbReference type="ARBA" id="ARBA00023012"/>
    </source>
</evidence>
<feature type="transmembrane region" description="Helical" evidence="9">
    <location>
        <begin position="216"/>
        <end position="240"/>
    </location>
</feature>
<sequence length="635" mass="70799">MTQQQLEGRIDYYLDADWDRSVEGMLAADAGLFRPVTTKTPDFGYTKSRVWLRVAIRNELAEENRWRIYFAENFMQMIDVFVARDDGTIENVLSQDPTSGFATRPIPYPELVAPFEIGPDETATILVRYWSGGSSELSFSFETADSFAAISTNRTARNFVFYGMTMLLVIIALIAMLIFRHVVFLAYVAQAGCTLLFLMHADGVAFQYIWPGLPTFNAFASIATGSGFIIFGGIFARIFLQTRRYHPRVDKLLLAMILATVAMDLSAFFLDHQMIKKVLILMALAAIALNTAAGLVAARTRFKEVRFFVVAWTGAAISVVIMTLRHWLGIEIPQQFEYDSMRVVMVFDATMMGLAIADRYNQLRQSRQRALKASLVEAQRNLVLNERMRELEEQYALAESMAKSRDEQLYNTVHDLRQPLHALRLNVRKLIAGKGDASDSEETIKASFAYLEGLVAQQLERSQEAHAHDEIASHGRDGGEDAGLGLQAVLASIHEMFLPDAREKGLDFVFVPGSGEVEIEPLVLMRCVSNIVSNAIKYTTNGRILMGTRRAGDTVRIEVHDTGTGMSAAEFEQARKRHARLEHNRDTADGHGYGLAIASELAAKHGMRLKLARGRRHGSGVTIEIPLSRRASAAA</sequence>
<keyword evidence="6" id="KW-0067">ATP-binding</keyword>
<dbReference type="InterPro" id="IPR011622">
    <property type="entry name" value="7TMR_DISM_rcpt_extracell_dom2"/>
</dbReference>
<evidence type="ECO:0000256" key="3">
    <source>
        <dbReference type="ARBA" id="ARBA00022679"/>
    </source>
</evidence>
<evidence type="ECO:0000256" key="5">
    <source>
        <dbReference type="ARBA" id="ARBA00022777"/>
    </source>
</evidence>
<keyword evidence="3" id="KW-0808">Transferase</keyword>
<evidence type="ECO:0000313" key="11">
    <source>
        <dbReference type="EMBL" id="QDZ02126.2"/>
    </source>
</evidence>
<name>A0A5B8L2D8_9HYPH</name>
<keyword evidence="9" id="KW-0812">Transmembrane</keyword>
<dbReference type="InterPro" id="IPR005467">
    <property type="entry name" value="His_kinase_dom"/>
</dbReference>
<evidence type="ECO:0000256" key="6">
    <source>
        <dbReference type="ARBA" id="ARBA00022840"/>
    </source>
</evidence>
<organism evidence="11 12">
    <name type="scientific">Nitratireductor mangrovi</name>
    <dbReference type="NCBI Taxonomy" id="2599600"/>
    <lineage>
        <taxon>Bacteria</taxon>
        <taxon>Pseudomonadati</taxon>
        <taxon>Pseudomonadota</taxon>
        <taxon>Alphaproteobacteria</taxon>
        <taxon>Hyphomicrobiales</taxon>
        <taxon>Phyllobacteriaceae</taxon>
        <taxon>Nitratireductor</taxon>
    </lineage>
</organism>
<feature type="transmembrane region" description="Helical" evidence="9">
    <location>
        <begin position="305"/>
        <end position="328"/>
    </location>
</feature>
<keyword evidence="5 11" id="KW-0418">Kinase</keyword>
<evidence type="ECO:0000256" key="9">
    <source>
        <dbReference type="SAM" id="Phobius"/>
    </source>
</evidence>
<dbReference type="PROSITE" id="PS50109">
    <property type="entry name" value="HIS_KIN"/>
    <property type="match status" value="1"/>
</dbReference>
<dbReference type="InterPro" id="IPR050351">
    <property type="entry name" value="BphY/WalK/GraS-like"/>
</dbReference>
<accession>A0A5B8L2D8</accession>
<keyword evidence="8" id="KW-0175">Coiled coil</keyword>
<dbReference type="EMBL" id="CP042301">
    <property type="protein sequence ID" value="QDZ02126.2"/>
    <property type="molecule type" value="Genomic_DNA"/>
</dbReference>
<keyword evidence="7" id="KW-0902">Two-component regulatory system</keyword>
<keyword evidence="12" id="KW-1185">Reference proteome</keyword>
<keyword evidence="9" id="KW-1133">Transmembrane helix</keyword>
<evidence type="ECO:0000256" key="8">
    <source>
        <dbReference type="SAM" id="Coils"/>
    </source>
</evidence>
<dbReference type="InterPro" id="IPR003594">
    <property type="entry name" value="HATPase_dom"/>
</dbReference>